<dbReference type="EMBL" id="DMAI01000367">
    <property type="protein sequence ID" value="HAE50196.1"/>
    <property type="molecule type" value="Genomic_DNA"/>
</dbReference>
<sequence>MITTVIARMHAVDRAGAGKNWLLAGLVAGTVVITGTGACRVGMVLGALLVTSAAWPLLAGTGATRIVGGLGAALALVPFAAACLLAELARTPPVSSRSA</sequence>
<evidence type="ECO:0000313" key="2">
    <source>
        <dbReference type="EMBL" id="HAE50196.1"/>
    </source>
</evidence>
<accession>A0A3B9IQZ8</accession>
<keyword evidence="1" id="KW-1133">Transmembrane helix</keyword>
<name>A0A3B9IQZ8_9PROT</name>
<gene>
    <name evidence="2" type="ORF">DCK97_22550</name>
</gene>
<reference evidence="2 3" key="1">
    <citation type="journal article" date="2018" name="Nat. Biotechnol.">
        <title>A standardized bacterial taxonomy based on genome phylogeny substantially revises the tree of life.</title>
        <authorList>
            <person name="Parks D.H."/>
            <person name="Chuvochina M."/>
            <person name="Waite D.W."/>
            <person name="Rinke C."/>
            <person name="Skarshewski A."/>
            <person name="Chaumeil P.A."/>
            <person name="Hugenholtz P."/>
        </authorList>
    </citation>
    <scope>NUCLEOTIDE SEQUENCE [LARGE SCALE GENOMIC DNA]</scope>
    <source>
        <strain evidence="2">UBA8739</strain>
    </source>
</reference>
<keyword evidence="1" id="KW-0472">Membrane</keyword>
<feature type="transmembrane region" description="Helical" evidence="1">
    <location>
        <begin position="66"/>
        <end position="89"/>
    </location>
</feature>
<proteinExistence type="predicted"/>
<evidence type="ECO:0000256" key="1">
    <source>
        <dbReference type="SAM" id="Phobius"/>
    </source>
</evidence>
<dbReference type="Proteomes" id="UP000257706">
    <property type="component" value="Unassembled WGS sequence"/>
</dbReference>
<keyword evidence="1" id="KW-0812">Transmembrane</keyword>
<organism evidence="2 3">
    <name type="scientific">Tistrella mobilis</name>
    <dbReference type="NCBI Taxonomy" id="171437"/>
    <lineage>
        <taxon>Bacteria</taxon>
        <taxon>Pseudomonadati</taxon>
        <taxon>Pseudomonadota</taxon>
        <taxon>Alphaproteobacteria</taxon>
        <taxon>Geminicoccales</taxon>
        <taxon>Geminicoccaceae</taxon>
        <taxon>Tistrella</taxon>
    </lineage>
</organism>
<protein>
    <submittedName>
        <fullName evidence="2">Uncharacterized protein</fullName>
    </submittedName>
</protein>
<dbReference type="AlphaFoldDB" id="A0A3B9IQZ8"/>
<evidence type="ECO:0000313" key="3">
    <source>
        <dbReference type="Proteomes" id="UP000257706"/>
    </source>
</evidence>
<comment type="caution">
    <text evidence="2">The sequence shown here is derived from an EMBL/GenBank/DDBJ whole genome shotgun (WGS) entry which is preliminary data.</text>
</comment>
<feature type="transmembrane region" description="Helical" evidence="1">
    <location>
        <begin position="21"/>
        <end position="54"/>
    </location>
</feature>